<dbReference type="EMBL" id="CAJHNH020000282">
    <property type="protein sequence ID" value="CAG5116654.1"/>
    <property type="molecule type" value="Genomic_DNA"/>
</dbReference>
<dbReference type="Proteomes" id="UP000678393">
    <property type="component" value="Unassembled WGS sequence"/>
</dbReference>
<evidence type="ECO:0000256" key="2">
    <source>
        <dbReference type="SAM" id="MobiDB-lite"/>
    </source>
</evidence>
<protein>
    <submittedName>
        <fullName evidence="4">Uncharacterized protein</fullName>
    </submittedName>
</protein>
<evidence type="ECO:0000313" key="5">
    <source>
        <dbReference type="Proteomes" id="UP000678393"/>
    </source>
</evidence>
<feature type="signal peptide" evidence="3">
    <location>
        <begin position="1"/>
        <end position="20"/>
    </location>
</feature>
<feature type="compositionally biased region" description="Polar residues" evidence="2">
    <location>
        <begin position="226"/>
        <end position="244"/>
    </location>
</feature>
<dbReference type="GO" id="GO:0006364">
    <property type="term" value="P:rRNA processing"/>
    <property type="evidence" value="ECO:0007669"/>
    <property type="project" value="TreeGrafter"/>
</dbReference>
<evidence type="ECO:0000313" key="4">
    <source>
        <dbReference type="EMBL" id="CAG5116654.1"/>
    </source>
</evidence>
<name>A0A8S3YIV2_9EUPU</name>
<evidence type="ECO:0000256" key="1">
    <source>
        <dbReference type="SAM" id="Coils"/>
    </source>
</evidence>
<comment type="caution">
    <text evidence="4">The sequence shown here is derived from an EMBL/GenBank/DDBJ whole genome shotgun (WGS) entry which is preliminary data.</text>
</comment>
<feature type="chain" id="PRO_5035922480" evidence="3">
    <location>
        <begin position="21"/>
        <end position="575"/>
    </location>
</feature>
<dbReference type="AlphaFoldDB" id="A0A8S3YIV2"/>
<dbReference type="GO" id="GO:0005634">
    <property type="term" value="C:nucleus"/>
    <property type="evidence" value="ECO:0007669"/>
    <property type="project" value="TreeGrafter"/>
</dbReference>
<feature type="compositionally biased region" description="Basic residues" evidence="2">
    <location>
        <begin position="246"/>
        <end position="255"/>
    </location>
</feature>
<keyword evidence="5" id="KW-1185">Reference proteome</keyword>
<gene>
    <name evidence="4" type="ORF">CUNI_LOCUS2212</name>
</gene>
<organism evidence="4 5">
    <name type="scientific">Candidula unifasciata</name>
    <dbReference type="NCBI Taxonomy" id="100452"/>
    <lineage>
        <taxon>Eukaryota</taxon>
        <taxon>Metazoa</taxon>
        <taxon>Spiralia</taxon>
        <taxon>Lophotrochozoa</taxon>
        <taxon>Mollusca</taxon>
        <taxon>Gastropoda</taxon>
        <taxon>Heterobranchia</taxon>
        <taxon>Euthyneura</taxon>
        <taxon>Panpulmonata</taxon>
        <taxon>Eupulmonata</taxon>
        <taxon>Stylommatophora</taxon>
        <taxon>Helicina</taxon>
        <taxon>Helicoidea</taxon>
        <taxon>Geomitridae</taxon>
        <taxon>Candidula</taxon>
    </lineage>
</organism>
<proteinExistence type="predicted"/>
<dbReference type="PANTHER" id="PTHR34105:SF1">
    <property type="entry name" value="PROLINE-, GLUTAMIC ACID- AND LEUCINE-RICH PROTEIN 1"/>
    <property type="match status" value="1"/>
</dbReference>
<feature type="compositionally biased region" description="Low complexity" evidence="2">
    <location>
        <begin position="541"/>
        <end position="558"/>
    </location>
</feature>
<feature type="region of interest" description="Disordered" evidence="2">
    <location>
        <begin position="531"/>
        <end position="575"/>
    </location>
</feature>
<dbReference type="OrthoDB" id="20900at2759"/>
<reference evidence="4" key="1">
    <citation type="submission" date="2021-04" db="EMBL/GenBank/DDBJ databases">
        <authorList>
            <consortium name="Molecular Ecology Group"/>
        </authorList>
    </citation>
    <scope>NUCLEOTIDE SEQUENCE</scope>
</reference>
<sequence>MCLLLQIMTMFSGHPTAINAESNKSKKPEEWTHRFTQKLMSMEDALSVLYDGLEKDDSGSVTDATLTDRSFLEVATDFLQHCQNLICMISEPTNGPVRLPLGLLLDVVSRCLRVAYIDVTAVPSMSELAGILPELHRATLEILSQLVLSCKTSVLPHSRVIIDLCMQALTSARHMEISERSKTRACTYQVLCLLVRMFGWGKYMTRQCKSFIQELTADIKWENSAKQSSTAATQNSNKRQQDTVQGKKKGRKKKNKAESYVDLVKTNGTEDKNATDDDPNDLQMIIGALEYTSEVSRAEIGQGQILKTFYLQSLMRCIVDTAQMFYHEEPPADSPYTIAVCKRELHAAVFACATVRLEPGCSRKDAITHFQLTNLALSILVNGMQDNCCYEVQSVCRESLNILQITGCFNRPIIRRTQLQENVTTIDETELEVEKVRKENSSLQSRLLDSDLEIQMHKSMEASLRKELETLKATRSDVGTHCTDPIVYLTDPEDNMLLTNENDDMLENEIEQDESEEDETMMTRAATEITEEITEDTLNKQQSQAAEGTEQEEGTSQQSVDSPKLLTKRVSMCSC</sequence>
<keyword evidence="3" id="KW-0732">Signal</keyword>
<feature type="non-terminal residue" evidence="4">
    <location>
        <position position="1"/>
    </location>
</feature>
<dbReference type="PANTHER" id="PTHR34105">
    <property type="entry name" value="PROLINE-, GLUTAMIC ACID- AND LEUCINE-RICH PROTEIN 1"/>
    <property type="match status" value="1"/>
</dbReference>
<keyword evidence="1" id="KW-0175">Coiled coil</keyword>
<feature type="region of interest" description="Disordered" evidence="2">
    <location>
        <begin position="226"/>
        <end position="278"/>
    </location>
</feature>
<accession>A0A8S3YIV2</accession>
<evidence type="ECO:0000256" key="3">
    <source>
        <dbReference type="SAM" id="SignalP"/>
    </source>
</evidence>
<feature type="coiled-coil region" evidence="1">
    <location>
        <begin position="419"/>
        <end position="446"/>
    </location>
</feature>